<dbReference type="Proteomes" id="UP001189429">
    <property type="component" value="Unassembled WGS sequence"/>
</dbReference>
<dbReference type="EMBL" id="CAUYUJ010016726">
    <property type="protein sequence ID" value="CAK0868220.1"/>
    <property type="molecule type" value="Genomic_DNA"/>
</dbReference>
<sequence>MKTLHFGAAHDWPGPPRLARAALARWRAQLNELNREGKFTGREQGGPEGAVVSDPFDEAHLHFGRSAARGMLCASPGLKTGAGMEPANERLAARERQTAFEGRKAHKDEKNEFASPAARRLRGERPPGELPPRPPPSDPRGTHRAAGS</sequence>
<feature type="region of interest" description="Disordered" evidence="1">
    <location>
        <begin position="96"/>
        <end position="148"/>
    </location>
</feature>
<comment type="caution">
    <text evidence="2">The sequence shown here is derived from an EMBL/GenBank/DDBJ whole genome shotgun (WGS) entry which is preliminary data.</text>
</comment>
<feature type="compositionally biased region" description="Basic and acidic residues" evidence="1">
    <location>
        <begin position="96"/>
        <end position="112"/>
    </location>
</feature>
<protein>
    <submittedName>
        <fullName evidence="2">Uncharacterized protein</fullName>
    </submittedName>
</protein>
<proteinExistence type="predicted"/>
<feature type="compositionally biased region" description="Pro residues" evidence="1">
    <location>
        <begin position="128"/>
        <end position="138"/>
    </location>
</feature>
<organism evidence="2 3">
    <name type="scientific">Prorocentrum cordatum</name>
    <dbReference type="NCBI Taxonomy" id="2364126"/>
    <lineage>
        <taxon>Eukaryota</taxon>
        <taxon>Sar</taxon>
        <taxon>Alveolata</taxon>
        <taxon>Dinophyceae</taxon>
        <taxon>Prorocentrales</taxon>
        <taxon>Prorocentraceae</taxon>
        <taxon>Prorocentrum</taxon>
    </lineage>
</organism>
<reference evidence="2" key="1">
    <citation type="submission" date="2023-10" db="EMBL/GenBank/DDBJ databases">
        <authorList>
            <person name="Chen Y."/>
            <person name="Shah S."/>
            <person name="Dougan E. K."/>
            <person name="Thang M."/>
            <person name="Chan C."/>
        </authorList>
    </citation>
    <scope>NUCLEOTIDE SEQUENCE [LARGE SCALE GENOMIC DNA]</scope>
</reference>
<evidence type="ECO:0000313" key="2">
    <source>
        <dbReference type="EMBL" id="CAK0868220.1"/>
    </source>
</evidence>
<evidence type="ECO:0000313" key="3">
    <source>
        <dbReference type="Proteomes" id="UP001189429"/>
    </source>
</evidence>
<evidence type="ECO:0000256" key="1">
    <source>
        <dbReference type="SAM" id="MobiDB-lite"/>
    </source>
</evidence>
<gene>
    <name evidence="2" type="ORF">PCOR1329_LOCUS54959</name>
</gene>
<keyword evidence="3" id="KW-1185">Reference proteome</keyword>
<accession>A0ABN9V9X2</accession>
<name>A0ABN9V9X2_9DINO</name>